<dbReference type="Proteomes" id="UP000446768">
    <property type="component" value="Unassembled WGS sequence"/>
</dbReference>
<dbReference type="RefSeq" id="WP_154377526.1">
    <property type="nucleotide sequence ID" value="NZ_WKJJ01000013.1"/>
</dbReference>
<dbReference type="EMBL" id="WKJJ01000013">
    <property type="protein sequence ID" value="MRV74194.1"/>
    <property type="molecule type" value="Genomic_DNA"/>
</dbReference>
<dbReference type="Pfam" id="PF07589">
    <property type="entry name" value="PEP-CTERM"/>
    <property type="match status" value="1"/>
</dbReference>
<name>A0A7X2IQN1_9BURK</name>
<comment type="caution">
    <text evidence="3">The sequence shown here is derived from an EMBL/GenBank/DDBJ whole genome shotgun (WGS) entry which is preliminary data.</text>
</comment>
<protein>
    <submittedName>
        <fullName evidence="3">PEP-CTERM sorting domain-containing protein</fullName>
    </submittedName>
</protein>
<dbReference type="InterPro" id="IPR013424">
    <property type="entry name" value="Ice-binding_C"/>
</dbReference>
<feature type="signal peptide" evidence="1">
    <location>
        <begin position="1"/>
        <end position="27"/>
    </location>
</feature>
<accession>A0A7X2IQN1</accession>
<evidence type="ECO:0000256" key="1">
    <source>
        <dbReference type="SAM" id="SignalP"/>
    </source>
</evidence>
<sequence length="200" mass="21398">MINTFMHFVRRAALAVALAATSSLAVAGTIHVSIDSSAFDTDTGYLDMYMSATTGVPLATATISNLTGFDKSSRDDFWSFGFTETADGYVLRNDTLNDLLHAVSFGGELAFDVTFAGDFDKDISYVSHLFISAFDSDFLPLGQFDPRTNALLDLTWTPSQTEGGQGSVGTVPEPGIWLLMGTGAIGMALARRRRTGKQAA</sequence>
<dbReference type="NCBIfam" id="NF038129">
    <property type="entry name" value="PEP_NF038129"/>
    <property type="match status" value="1"/>
</dbReference>
<keyword evidence="4" id="KW-1185">Reference proteome</keyword>
<reference evidence="3 4" key="1">
    <citation type="submission" date="2019-11" db="EMBL/GenBank/DDBJ databases">
        <title>Novel species isolated from a subtropical stream in China.</title>
        <authorList>
            <person name="Lu H."/>
        </authorList>
    </citation>
    <scope>NUCLEOTIDE SEQUENCE [LARGE SCALE GENOMIC DNA]</scope>
    <source>
        <strain evidence="3 4">FT92W</strain>
    </source>
</reference>
<dbReference type="NCBIfam" id="TIGR02595">
    <property type="entry name" value="PEP_CTERM"/>
    <property type="match status" value="1"/>
</dbReference>
<keyword evidence="1" id="KW-0732">Signal</keyword>
<feature type="domain" description="Ice-binding protein C-terminal" evidence="2">
    <location>
        <begin position="170"/>
        <end position="193"/>
    </location>
</feature>
<evidence type="ECO:0000313" key="4">
    <source>
        <dbReference type="Proteomes" id="UP000446768"/>
    </source>
</evidence>
<proteinExistence type="predicted"/>
<evidence type="ECO:0000259" key="2">
    <source>
        <dbReference type="Pfam" id="PF07589"/>
    </source>
</evidence>
<dbReference type="AlphaFoldDB" id="A0A7X2IQN1"/>
<organism evidence="3 4">
    <name type="scientific">Pseudoduganella rivuli</name>
    <dbReference type="NCBI Taxonomy" id="2666085"/>
    <lineage>
        <taxon>Bacteria</taxon>
        <taxon>Pseudomonadati</taxon>
        <taxon>Pseudomonadota</taxon>
        <taxon>Betaproteobacteria</taxon>
        <taxon>Burkholderiales</taxon>
        <taxon>Oxalobacteraceae</taxon>
        <taxon>Telluria group</taxon>
        <taxon>Pseudoduganella</taxon>
    </lineage>
</organism>
<gene>
    <name evidence="3" type="ORF">GJ700_21015</name>
</gene>
<feature type="chain" id="PRO_5030837411" evidence="1">
    <location>
        <begin position="28"/>
        <end position="200"/>
    </location>
</feature>
<evidence type="ECO:0000313" key="3">
    <source>
        <dbReference type="EMBL" id="MRV74194.1"/>
    </source>
</evidence>